<evidence type="ECO:0000313" key="3">
    <source>
        <dbReference type="Proteomes" id="UP001604335"/>
    </source>
</evidence>
<dbReference type="PANTHER" id="PTHR34219:SF3">
    <property type="entry name" value="BLL7967 PROTEIN"/>
    <property type="match status" value="1"/>
</dbReference>
<keyword evidence="1" id="KW-1133">Transmembrane helix</keyword>
<sequence length="376" mass="41683">MQAHQIRSILFPLHRYLGLVVGLILIVVGVTGSLLVFSHELQDRLIVEKFGAIAPQETLVSIDQVSNAAQTFAQQLSGSMVEGILFPQHPDQPYQVRLWQSDQLIQLFIHPYNGKVLGTLSAQDNWMNWTFRLHYQLLSGTTGLIIVGISGFFMTILGITGIALWPGWRRLAAGFKIKWNAHPKRLNFDLHKVVGIVAAVFLVLTGFTGFCWNFYAQSTAVIKAITFTPAEPVWQSKVLPNQKSLPLSELLARSNQALPGAATTFIALPRTPDGVVRIGKRQTHEPSSYGQSNVILDAYSGQVLRANDSRQAALGDRILNSFGPLHFGTFGGLWTRWLYVLVGLSPIALFWTGAKMWQHRKRSPAMATLPSDHPSP</sequence>
<protein>
    <submittedName>
        <fullName evidence="2">PepSY-associated TM helix domain-containing protein</fullName>
    </submittedName>
</protein>
<proteinExistence type="predicted"/>
<accession>A0ABW7C5Y1</accession>
<dbReference type="RefSeq" id="WP_393010057.1">
    <property type="nucleotide sequence ID" value="NZ_JAZAQF010000006.1"/>
</dbReference>
<keyword evidence="3" id="KW-1185">Reference proteome</keyword>
<feature type="transmembrane region" description="Helical" evidence="1">
    <location>
        <begin position="193"/>
        <end position="215"/>
    </location>
</feature>
<evidence type="ECO:0000256" key="1">
    <source>
        <dbReference type="SAM" id="Phobius"/>
    </source>
</evidence>
<comment type="caution">
    <text evidence="2">The sequence shown here is derived from an EMBL/GenBank/DDBJ whole genome shotgun (WGS) entry which is preliminary data.</text>
</comment>
<dbReference type="Proteomes" id="UP001604335">
    <property type="component" value="Unassembled WGS sequence"/>
</dbReference>
<dbReference type="Pfam" id="PF03929">
    <property type="entry name" value="PepSY_TM"/>
    <property type="match status" value="1"/>
</dbReference>
<reference evidence="3" key="1">
    <citation type="journal article" date="2024" name="Algal Res.">
        <title>Biochemical, toxicological and genomic investigation of a high-biomass producing Limnothrix strain isolated from Italian shallow drinking water reservoir.</title>
        <authorList>
            <person name="Simonazzi M."/>
            <person name="Shishido T.K."/>
            <person name="Delbaje E."/>
            <person name="Wahlsten M."/>
            <person name="Fewer D.P."/>
            <person name="Sivonen K."/>
            <person name="Pezzolesi L."/>
            <person name="Pistocchi R."/>
        </authorList>
    </citation>
    <scope>NUCLEOTIDE SEQUENCE [LARGE SCALE GENOMIC DNA]</scope>
    <source>
        <strain evidence="3">LRLZ20PSL1</strain>
    </source>
</reference>
<gene>
    <name evidence="2" type="ORF">VPK24_01405</name>
</gene>
<dbReference type="PANTHER" id="PTHR34219">
    <property type="entry name" value="IRON-REGULATED INNER MEMBRANE PROTEIN-RELATED"/>
    <property type="match status" value="1"/>
</dbReference>
<organism evidence="2 3">
    <name type="scientific">Limnothrix redekei LRLZ20PSL1</name>
    <dbReference type="NCBI Taxonomy" id="3112953"/>
    <lineage>
        <taxon>Bacteria</taxon>
        <taxon>Bacillati</taxon>
        <taxon>Cyanobacteriota</taxon>
        <taxon>Cyanophyceae</taxon>
        <taxon>Pseudanabaenales</taxon>
        <taxon>Pseudanabaenaceae</taxon>
        <taxon>Limnothrix</taxon>
    </lineage>
</organism>
<keyword evidence="1" id="KW-0472">Membrane</keyword>
<keyword evidence="1" id="KW-0812">Transmembrane</keyword>
<feature type="transmembrane region" description="Helical" evidence="1">
    <location>
        <begin position="16"/>
        <end position="37"/>
    </location>
</feature>
<evidence type="ECO:0000313" key="2">
    <source>
        <dbReference type="EMBL" id="MFG3816278.1"/>
    </source>
</evidence>
<feature type="transmembrane region" description="Helical" evidence="1">
    <location>
        <begin position="337"/>
        <end position="354"/>
    </location>
</feature>
<feature type="transmembrane region" description="Helical" evidence="1">
    <location>
        <begin position="144"/>
        <end position="168"/>
    </location>
</feature>
<dbReference type="InterPro" id="IPR005625">
    <property type="entry name" value="PepSY-ass_TM"/>
</dbReference>
<name>A0ABW7C5Y1_9CYAN</name>
<dbReference type="EMBL" id="JAZAQF010000006">
    <property type="protein sequence ID" value="MFG3816278.1"/>
    <property type="molecule type" value="Genomic_DNA"/>
</dbReference>